<evidence type="ECO:0000256" key="1">
    <source>
        <dbReference type="SAM" id="Phobius"/>
    </source>
</evidence>
<comment type="caution">
    <text evidence="2">The sequence shown here is derived from an EMBL/GenBank/DDBJ whole genome shotgun (WGS) entry which is preliminary data.</text>
</comment>
<gene>
    <name evidence="2" type="ORF">BDW59DRAFT_136919</name>
</gene>
<evidence type="ECO:0000313" key="3">
    <source>
        <dbReference type="Proteomes" id="UP001610335"/>
    </source>
</evidence>
<keyword evidence="3" id="KW-1185">Reference proteome</keyword>
<keyword evidence="1" id="KW-0472">Membrane</keyword>
<sequence>MIPPFHFAYHWKLCYQFVFLYCWFYIITGIGYLDDIVLYQIACATGIIWIARYRARGCSSNWLNGLTILPD</sequence>
<feature type="transmembrane region" description="Helical" evidence="1">
    <location>
        <begin position="12"/>
        <end position="30"/>
    </location>
</feature>
<accession>A0ABR4J4L9</accession>
<evidence type="ECO:0000313" key="2">
    <source>
        <dbReference type="EMBL" id="KAL2834981.1"/>
    </source>
</evidence>
<feature type="transmembrane region" description="Helical" evidence="1">
    <location>
        <begin position="36"/>
        <end position="53"/>
    </location>
</feature>
<keyword evidence="1" id="KW-0812">Transmembrane</keyword>
<keyword evidence="1" id="KW-1133">Transmembrane helix</keyword>
<dbReference type="Proteomes" id="UP001610335">
    <property type="component" value="Unassembled WGS sequence"/>
</dbReference>
<reference evidence="2 3" key="1">
    <citation type="submission" date="2024-07" db="EMBL/GenBank/DDBJ databases">
        <title>Section-level genome sequencing and comparative genomics of Aspergillus sections Usti and Cavernicolus.</title>
        <authorList>
            <consortium name="Lawrence Berkeley National Laboratory"/>
            <person name="Nybo J.L."/>
            <person name="Vesth T.C."/>
            <person name="Theobald S."/>
            <person name="Frisvad J.C."/>
            <person name="Larsen T.O."/>
            <person name="Kjaerboelling I."/>
            <person name="Rothschild-Mancinelli K."/>
            <person name="Lyhne E.K."/>
            <person name="Kogle M.E."/>
            <person name="Barry K."/>
            <person name="Clum A."/>
            <person name="Na H."/>
            <person name="Ledsgaard L."/>
            <person name="Lin J."/>
            <person name="Lipzen A."/>
            <person name="Kuo A."/>
            <person name="Riley R."/>
            <person name="Mondo S."/>
            <person name="LaButti K."/>
            <person name="Haridas S."/>
            <person name="Pangalinan J."/>
            <person name="Salamov A.A."/>
            <person name="Simmons B.A."/>
            <person name="Magnuson J.K."/>
            <person name="Chen J."/>
            <person name="Drula E."/>
            <person name="Henrissat B."/>
            <person name="Wiebenga A."/>
            <person name="Lubbers R.J."/>
            <person name="Gomes A.C."/>
            <person name="Makela M.R."/>
            <person name="Stajich J."/>
            <person name="Grigoriev I.V."/>
            <person name="Mortensen U.H."/>
            <person name="De vries R.P."/>
            <person name="Baker S.E."/>
            <person name="Andersen M.R."/>
        </authorList>
    </citation>
    <scope>NUCLEOTIDE SEQUENCE [LARGE SCALE GENOMIC DNA]</scope>
    <source>
        <strain evidence="2 3">CBS 600.67</strain>
    </source>
</reference>
<proteinExistence type="predicted"/>
<protein>
    <submittedName>
        <fullName evidence="2">Uncharacterized protein</fullName>
    </submittedName>
</protein>
<name>A0ABR4J4L9_9EURO</name>
<organism evidence="2 3">
    <name type="scientific">Aspergillus cavernicola</name>
    <dbReference type="NCBI Taxonomy" id="176166"/>
    <lineage>
        <taxon>Eukaryota</taxon>
        <taxon>Fungi</taxon>
        <taxon>Dikarya</taxon>
        <taxon>Ascomycota</taxon>
        <taxon>Pezizomycotina</taxon>
        <taxon>Eurotiomycetes</taxon>
        <taxon>Eurotiomycetidae</taxon>
        <taxon>Eurotiales</taxon>
        <taxon>Aspergillaceae</taxon>
        <taxon>Aspergillus</taxon>
        <taxon>Aspergillus subgen. Nidulantes</taxon>
    </lineage>
</organism>
<dbReference type="EMBL" id="JBFXLS010000001">
    <property type="protein sequence ID" value="KAL2834981.1"/>
    <property type="molecule type" value="Genomic_DNA"/>
</dbReference>